<dbReference type="PANTHER" id="PTHR24123">
    <property type="entry name" value="ANKYRIN REPEAT-CONTAINING"/>
    <property type="match status" value="1"/>
</dbReference>
<dbReference type="PROSITE" id="PS50297">
    <property type="entry name" value="ANK_REP_REGION"/>
    <property type="match status" value="1"/>
</dbReference>
<organism evidence="4 5">
    <name type="scientific">Carya illinoinensis</name>
    <name type="common">Pecan</name>
    <dbReference type="NCBI Taxonomy" id="32201"/>
    <lineage>
        <taxon>Eukaryota</taxon>
        <taxon>Viridiplantae</taxon>
        <taxon>Streptophyta</taxon>
        <taxon>Embryophyta</taxon>
        <taxon>Tracheophyta</taxon>
        <taxon>Spermatophyta</taxon>
        <taxon>Magnoliopsida</taxon>
        <taxon>eudicotyledons</taxon>
        <taxon>Gunneridae</taxon>
        <taxon>Pentapetalae</taxon>
        <taxon>rosids</taxon>
        <taxon>fabids</taxon>
        <taxon>Fagales</taxon>
        <taxon>Juglandaceae</taxon>
        <taxon>Carya</taxon>
    </lineage>
</organism>
<reference evidence="4" key="1">
    <citation type="submission" date="2020-12" db="EMBL/GenBank/DDBJ databases">
        <title>WGS assembly of Carya illinoinensis cv. Pawnee.</title>
        <authorList>
            <person name="Platts A."/>
            <person name="Shu S."/>
            <person name="Wright S."/>
            <person name="Barry K."/>
            <person name="Edger P."/>
            <person name="Pires J.C."/>
            <person name="Schmutz J."/>
        </authorList>
    </citation>
    <scope>NUCLEOTIDE SEQUENCE</scope>
    <source>
        <tissue evidence="4">Leaf</tissue>
    </source>
</reference>
<evidence type="ECO:0000256" key="3">
    <source>
        <dbReference type="PROSITE-ProRule" id="PRU00023"/>
    </source>
</evidence>
<keyword evidence="5" id="KW-1185">Reference proteome</keyword>
<dbReference type="Pfam" id="PF12796">
    <property type="entry name" value="Ank_2"/>
    <property type="match status" value="1"/>
</dbReference>
<evidence type="ECO:0000313" key="5">
    <source>
        <dbReference type="Proteomes" id="UP000811609"/>
    </source>
</evidence>
<comment type="caution">
    <text evidence="4">The sequence shown here is derived from an EMBL/GenBank/DDBJ whole genome shotgun (WGS) entry which is preliminary data.</text>
</comment>
<dbReference type="SMART" id="SM00248">
    <property type="entry name" value="ANK"/>
    <property type="match status" value="7"/>
</dbReference>
<proteinExistence type="predicted"/>
<evidence type="ECO:0008006" key="6">
    <source>
        <dbReference type="Google" id="ProtNLM"/>
    </source>
</evidence>
<keyword evidence="1" id="KW-0677">Repeat</keyword>
<evidence type="ECO:0000313" key="4">
    <source>
        <dbReference type="EMBL" id="KAG6653973.1"/>
    </source>
</evidence>
<dbReference type="InterPro" id="IPR002110">
    <property type="entry name" value="Ankyrin_rpt"/>
</dbReference>
<feature type="repeat" description="ANK" evidence="3">
    <location>
        <begin position="544"/>
        <end position="576"/>
    </location>
</feature>
<dbReference type="EMBL" id="CM031813">
    <property type="protein sequence ID" value="KAG6653973.1"/>
    <property type="molecule type" value="Genomic_DNA"/>
</dbReference>
<accession>A0A8T1QI12</accession>
<sequence>MMVFVSLGTGVIVGNHVSRRLVDASYNNDLKLACECIVNPLVDVNFVGIVSLKTRKAEIVLHDESAHGVRVKYEEFKTEVTALFLVAHSRNLKLVRMLLVIIGANVNQKVFRAYVTTAAVREGHMEILEVLINAGASQQACEESLLEASYLGIARPVELLMGSDMVRPQVALHALVSACCRGFVNVVDALFKFGLDANASDRVLLQSSKPFLHTNFDCNALVATVASRQVSVIGLLLQLAKKRKLVFSLPQLLVFGQFYLHKQFNCIKIAYDQSIMVFYWQIDGHQDKYQGEEFLVGAGLAEPYPVTWCAVEYFEASGAILRMLLQHLSPNTLHHGRTLIQHAILCNNARAVDVLLHCGADVEFSVKTTSKSELRHIHLAALLGYTELMTCERHKNAECLKILASTGVDFGLVNACSQCASSITNSTRWPLASNKELQNNASIFSPLLFIIQDNDMEALKKIIEGTDINLDEKDANGFSANMVAAAFQLRVYVEANVKLHDKQGEMAASQFVVNQNSGIFQKLNINSVEKLTTRGYDLNALNDDGYTPLMLAAMGGHGKVCELLISCEARCDVENERHETTLSLARKNGSGKDTAVEIVIMDELARTLVLGGTSVVKHTKRGAPHGKILRMVGNVGILRWGKSNKRNVICKGAEVGPSDAFRWHRRRKFDADEPGMFHVVTTDNKVVHFVCDGGVEMAEFWVRGIKLVTRAAIFGREESSM</sequence>
<gene>
    <name evidence="4" type="ORF">CIPAW_05G113500</name>
</gene>
<keyword evidence="2 3" id="KW-0040">ANK repeat</keyword>
<protein>
    <recommendedName>
        <fullName evidence="6">Ankyrin repeat protein</fullName>
    </recommendedName>
</protein>
<dbReference type="PANTHER" id="PTHR24123:SF95">
    <property type="entry name" value="ANKYRIN-2-LIKE"/>
    <property type="match status" value="1"/>
</dbReference>
<dbReference type="PROSITE" id="PS50088">
    <property type="entry name" value="ANK_REPEAT"/>
    <property type="match status" value="1"/>
</dbReference>
<dbReference type="InterPro" id="IPR051165">
    <property type="entry name" value="Multifunctional_ANK_Repeat"/>
</dbReference>
<dbReference type="AlphaFoldDB" id="A0A8T1QI12"/>
<evidence type="ECO:0000256" key="2">
    <source>
        <dbReference type="ARBA" id="ARBA00023043"/>
    </source>
</evidence>
<evidence type="ECO:0000256" key="1">
    <source>
        <dbReference type="ARBA" id="ARBA00022737"/>
    </source>
</evidence>
<dbReference type="Proteomes" id="UP000811609">
    <property type="component" value="Chromosome 5"/>
</dbReference>
<name>A0A8T1QI12_CARIL</name>